<dbReference type="SUPFAM" id="SSF54236">
    <property type="entry name" value="Ubiquitin-like"/>
    <property type="match status" value="1"/>
</dbReference>
<dbReference type="PANTHER" id="PTHR23113:SF312">
    <property type="entry name" value="RAL GUANINE NUCLEOTIDE DISSOCIATION STIMULATOR-LIKE, ISOFORM E"/>
    <property type="match status" value="1"/>
</dbReference>
<dbReference type="CDD" id="cd00153">
    <property type="entry name" value="RA_RalGDS_like"/>
    <property type="match status" value="1"/>
</dbReference>
<evidence type="ECO:0000259" key="6">
    <source>
        <dbReference type="PROSITE" id="PS50212"/>
    </source>
</evidence>
<dbReference type="GO" id="GO:0005085">
    <property type="term" value="F:guanyl-nucleotide exchange factor activity"/>
    <property type="evidence" value="ECO:0007669"/>
    <property type="project" value="UniProtKB-KW"/>
</dbReference>
<dbReference type="Gene3D" id="3.10.20.90">
    <property type="entry name" value="Phosphatidylinositol 3-kinase Catalytic Subunit, Chain A, domain 1"/>
    <property type="match status" value="1"/>
</dbReference>
<dbReference type="InterPro" id="IPR000159">
    <property type="entry name" value="RA_dom"/>
</dbReference>
<dbReference type="EMBL" id="JYDP01000242">
    <property type="protein sequence ID" value="KRZ02130.1"/>
    <property type="molecule type" value="Genomic_DNA"/>
</dbReference>
<evidence type="ECO:0000256" key="2">
    <source>
        <dbReference type="PROSITE-ProRule" id="PRU00168"/>
    </source>
</evidence>
<evidence type="ECO:0000256" key="3">
    <source>
        <dbReference type="SAM" id="MobiDB-lite"/>
    </source>
</evidence>
<reference evidence="7 8" key="1">
    <citation type="submission" date="2015-01" db="EMBL/GenBank/DDBJ databases">
        <title>Evolution of Trichinella species and genotypes.</title>
        <authorList>
            <person name="Korhonen P.K."/>
            <person name="Edoardo P."/>
            <person name="Giuseppe L.R."/>
            <person name="Gasser R.B."/>
        </authorList>
    </citation>
    <scope>NUCLEOTIDE SEQUENCE [LARGE SCALE GENOMIC DNA]</scope>
    <source>
        <strain evidence="7">ISS1029</strain>
    </source>
</reference>
<dbReference type="SUPFAM" id="SSF48366">
    <property type="entry name" value="Ras GEF"/>
    <property type="match status" value="1"/>
</dbReference>
<dbReference type="InterPro" id="IPR029071">
    <property type="entry name" value="Ubiquitin-like_domsf"/>
</dbReference>
<dbReference type="PANTHER" id="PTHR23113">
    <property type="entry name" value="GUANINE NUCLEOTIDE EXCHANGE FACTOR"/>
    <property type="match status" value="1"/>
</dbReference>
<dbReference type="GO" id="GO:0007265">
    <property type="term" value="P:Ras protein signal transduction"/>
    <property type="evidence" value="ECO:0007669"/>
    <property type="project" value="TreeGrafter"/>
</dbReference>
<sequence>MTSRYWGEEKQADVHYEVYLKKVCYHSDGRHWKSHQNAKLTNCAVAKSRLNVLRYNLFNGWSDRDVDDDRLEWETIKIRVIKAATLQKWVLDMVLIEDDCARGYLFELFFETYRAVATPMDVLRIILSDLKTLLNDNGRVRRAAQCQWKFQTWCTVLRRWLSRYPEDFDEYPKYTCLCEIVEFSRKNNDVLDLLAEKATTMRSQFTRQFMLPKFSFMQNGLLSADMLDYVGNCTMSRHLDLTHMDPLYIAEQLTCIDADLFKRLICYQCQSYFWSRRFKSSSASDCVNTVRATVDQFNALARRVMSSVVYNIHEKAYYRAKVICCWILVAQELRSLKNFNSLKAILSALQSEPVYRLRSAWSLVSGDMLDFFQELSRVFGEDDNSAAIRSLLLKEGTSKTAVGVGAKTRRVKLKRYRRTASCDMLEVRGTVPYLGTFLTDLSMIDTAFSDFTSEGLINVDKRRREYDVIGQVKLIQKNVKYYRIKMDPKFWVWFRALPDLDEKLCYDLSCCIEPTKEECSISCSKICSQLFSEDEFSNSSSGSPNRVTNRRRCSQLLSAVKLLDRSIFYQPLKDDNESNTTADSAHGSGASSINKQRSPVDAGADCYIVRVTLEKSLQGDVNYETLYKSVKLENCDRTRDLIKKALAKHNVNASADQFSIVQILPDGKQLQLPEQANAFYAAANRMEKMTFMLKKRELGSTPSVQRSDSRMSSCLSRWSNDDFWLGKPEERDKTRANERYFRIKRSRSLSISRSSSFVVNAPYTISHSDSTVFNRTPRSYLPFSSYKPFVAPVYGVVHRAPRYSDRYPHVRYSGYGEETPGLNIINYTSTLKPSHYTQSYKPFRQYIDNTLSMYHSNIKLSPSYGYTPPRYGTPYRTYVHHMDVDDAVDLYKKRCMTSSALVKYWLTPTNSETRRRRELREFEPLYQPSYYRMKNELPRPWRSFTHRLIF</sequence>
<evidence type="ECO:0000259" key="4">
    <source>
        <dbReference type="PROSITE" id="PS50009"/>
    </source>
</evidence>
<dbReference type="STRING" id="268475.A0A0V1GVB4"/>
<dbReference type="OrthoDB" id="26687at2759"/>
<dbReference type="Gene3D" id="1.20.870.10">
    <property type="entry name" value="Son of sevenless (SoS) protein Chain: S domain 1"/>
    <property type="match status" value="1"/>
</dbReference>
<dbReference type="Gene3D" id="1.10.840.10">
    <property type="entry name" value="Ras guanine-nucleotide exchange factors catalytic domain"/>
    <property type="match status" value="1"/>
</dbReference>
<feature type="domain" description="Ras-GEF" evidence="4">
    <location>
        <begin position="245"/>
        <end position="515"/>
    </location>
</feature>
<dbReference type="Proteomes" id="UP000055024">
    <property type="component" value="Unassembled WGS sequence"/>
</dbReference>
<comment type="caution">
    <text evidence="7">The sequence shown here is derived from an EMBL/GenBank/DDBJ whole genome shotgun (WGS) entry which is preliminary data.</text>
</comment>
<name>A0A0V1GVB4_9BILA</name>
<dbReference type="InterPro" id="IPR008937">
    <property type="entry name" value="Ras-like_GEF"/>
</dbReference>
<evidence type="ECO:0000256" key="1">
    <source>
        <dbReference type="ARBA" id="ARBA00022658"/>
    </source>
</evidence>
<dbReference type="GO" id="GO:0005886">
    <property type="term" value="C:plasma membrane"/>
    <property type="evidence" value="ECO:0007669"/>
    <property type="project" value="TreeGrafter"/>
</dbReference>
<feature type="compositionally biased region" description="Polar residues" evidence="3">
    <location>
        <begin position="578"/>
        <end position="597"/>
    </location>
</feature>
<evidence type="ECO:0000259" key="5">
    <source>
        <dbReference type="PROSITE" id="PS50200"/>
    </source>
</evidence>
<organism evidence="7 8">
    <name type="scientific">Trichinella zimbabwensis</name>
    <dbReference type="NCBI Taxonomy" id="268475"/>
    <lineage>
        <taxon>Eukaryota</taxon>
        <taxon>Metazoa</taxon>
        <taxon>Ecdysozoa</taxon>
        <taxon>Nematoda</taxon>
        <taxon>Enoplea</taxon>
        <taxon>Dorylaimia</taxon>
        <taxon>Trichinellida</taxon>
        <taxon>Trichinellidae</taxon>
        <taxon>Trichinella</taxon>
    </lineage>
</organism>
<keyword evidence="1 2" id="KW-0344">Guanine-nucleotide releasing factor</keyword>
<dbReference type="CDD" id="cd00155">
    <property type="entry name" value="RasGEF"/>
    <property type="match status" value="1"/>
</dbReference>
<accession>A0A0V1GVB4</accession>
<dbReference type="SMART" id="SM00147">
    <property type="entry name" value="RasGEF"/>
    <property type="match status" value="1"/>
</dbReference>
<dbReference type="PROSITE" id="PS50009">
    <property type="entry name" value="RASGEF_CAT"/>
    <property type="match status" value="1"/>
</dbReference>
<dbReference type="InterPro" id="IPR023578">
    <property type="entry name" value="Ras_GEF_dom_sf"/>
</dbReference>
<evidence type="ECO:0000313" key="8">
    <source>
        <dbReference type="Proteomes" id="UP000055024"/>
    </source>
</evidence>
<feature type="domain" description="N-terminal Ras-GEF" evidence="6">
    <location>
        <begin position="77"/>
        <end position="206"/>
    </location>
</feature>
<dbReference type="PROSITE" id="PS50200">
    <property type="entry name" value="RA"/>
    <property type="match status" value="1"/>
</dbReference>
<dbReference type="PROSITE" id="PS50212">
    <property type="entry name" value="RASGEF_NTER"/>
    <property type="match status" value="1"/>
</dbReference>
<gene>
    <name evidence="7" type="primary">Rgl1</name>
    <name evidence="7" type="ORF">T11_15520</name>
</gene>
<dbReference type="Pfam" id="PF00788">
    <property type="entry name" value="RA"/>
    <property type="match status" value="1"/>
</dbReference>
<dbReference type="Pfam" id="PF00617">
    <property type="entry name" value="RasGEF"/>
    <property type="match status" value="1"/>
</dbReference>
<dbReference type="SMART" id="SM00314">
    <property type="entry name" value="RA"/>
    <property type="match status" value="1"/>
</dbReference>
<feature type="domain" description="Ras-associating" evidence="5">
    <location>
        <begin position="605"/>
        <end position="698"/>
    </location>
</feature>
<keyword evidence="8" id="KW-1185">Reference proteome</keyword>
<evidence type="ECO:0000313" key="7">
    <source>
        <dbReference type="EMBL" id="KRZ02130.1"/>
    </source>
</evidence>
<protein>
    <submittedName>
        <fullName evidence="7">Ral guanine nucleotide dissociation stimulator-like 1</fullName>
    </submittedName>
</protein>
<dbReference type="InterPro" id="IPR001895">
    <property type="entry name" value="RASGEF_cat_dom"/>
</dbReference>
<dbReference type="InterPro" id="IPR036964">
    <property type="entry name" value="RASGEF_cat_dom_sf"/>
</dbReference>
<feature type="region of interest" description="Disordered" evidence="3">
    <location>
        <begin position="574"/>
        <end position="598"/>
    </location>
</feature>
<dbReference type="InterPro" id="IPR000651">
    <property type="entry name" value="Ras-like_Gua-exchang_fac_N"/>
</dbReference>
<dbReference type="AlphaFoldDB" id="A0A0V1GVB4"/>
<proteinExistence type="predicted"/>